<name>A0A2T4CHM0_TRILO</name>
<dbReference type="AlphaFoldDB" id="A0A2T4CHM0"/>
<organism evidence="1 2">
    <name type="scientific">Trichoderma longibrachiatum ATCC 18648</name>
    <dbReference type="NCBI Taxonomy" id="983965"/>
    <lineage>
        <taxon>Eukaryota</taxon>
        <taxon>Fungi</taxon>
        <taxon>Dikarya</taxon>
        <taxon>Ascomycota</taxon>
        <taxon>Pezizomycotina</taxon>
        <taxon>Sordariomycetes</taxon>
        <taxon>Hypocreomycetidae</taxon>
        <taxon>Hypocreales</taxon>
        <taxon>Hypocreaceae</taxon>
        <taxon>Trichoderma</taxon>
    </lineage>
</organism>
<sequence length="68" mass="7412">MTPGIASCQATSCTTLTITSPCCMNDPKALTKPTTTKPTTTKPSHGALNIQVCLHWKQDRFSFMRLPT</sequence>
<feature type="non-terminal residue" evidence="1">
    <location>
        <position position="1"/>
    </location>
</feature>
<evidence type="ECO:0000313" key="2">
    <source>
        <dbReference type="Proteomes" id="UP000240760"/>
    </source>
</evidence>
<evidence type="ECO:0000313" key="1">
    <source>
        <dbReference type="EMBL" id="PTB81053.1"/>
    </source>
</evidence>
<accession>A0A2T4CHM0</accession>
<proteinExistence type="predicted"/>
<dbReference type="EMBL" id="KZ679126">
    <property type="protein sequence ID" value="PTB81053.1"/>
    <property type="molecule type" value="Genomic_DNA"/>
</dbReference>
<dbReference type="Proteomes" id="UP000240760">
    <property type="component" value="Unassembled WGS sequence"/>
</dbReference>
<reference evidence="1 2" key="1">
    <citation type="submission" date="2016-07" db="EMBL/GenBank/DDBJ databases">
        <title>Multiple horizontal gene transfer events from other fungi enriched the ability of initially mycotrophic Trichoderma (Ascomycota) to feed on dead plant biomass.</title>
        <authorList>
            <consortium name="DOE Joint Genome Institute"/>
            <person name="Aerts A."/>
            <person name="Atanasova L."/>
            <person name="Chenthamara K."/>
            <person name="Zhang J."/>
            <person name="Grujic M."/>
            <person name="Henrissat B."/>
            <person name="Kuo A."/>
            <person name="Salamov A."/>
            <person name="Lipzen A."/>
            <person name="Labutti K."/>
            <person name="Barry K."/>
            <person name="Miao Y."/>
            <person name="Rahimi M.J."/>
            <person name="Shen Q."/>
            <person name="Grigoriev I.V."/>
            <person name="Kubicek C.P."/>
            <person name="Druzhinina I.S."/>
        </authorList>
    </citation>
    <scope>NUCLEOTIDE SEQUENCE [LARGE SCALE GENOMIC DNA]</scope>
    <source>
        <strain evidence="1 2">ATCC 18648</strain>
    </source>
</reference>
<gene>
    <name evidence="1" type="ORF">M440DRAFT_1396212</name>
</gene>
<keyword evidence="2" id="KW-1185">Reference proteome</keyword>
<protein>
    <submittedName>
        <fullName evidence="1">Uncharacterized protein</fullName>
    </submittedName>
</protein>